<comment type="caution">
    <text evidence="1">The sequence shown here is derived from an EMBL/GenBank/DDBJ whole genome shotgun (WGS) entry which is preliminary data.</text>
</comment>
<reference evidence="1" key="1">
    <citation type="submission" date="2012-10" db="EMBL/GenBank/DDBJ databases">
        <authorList>
            <person name="Harkins D.M."/>
            <person name="Durkin A.S."/>
            <person name="Brinkac L.M."/>
            <person name="Haft D.H."/>
            <person name="Selengut J.D."/>
            <person name="Sanka R."/>
            <person name="DePew J."/>
            <person name="Purushe J."/>
            <person name="Matthias M.A."/>
            <person name="Vinetz J.M."/>
            <person name="Sutton G.G."/>
            <person name="Nierman W.C."/>
            <person name="Fouts D.E."/>
        </authorList>
    </citation>
    <scope>NUCLEOTIDE SEQUENCE [LARGE SCALE GENOMIC DNA]</scope>
    <source>
        <strain evidence="1">MOR084</strain>
    </source>
</reference>
<evidence type="ECO:0000313" key="1">
    <source>
        <dbReference type="EMBL" id="EKO31761.1"/>
    </source>
</evidence>
<dbReference type="Proteomes" id="UP000006329">
    <property type="component" value="Unassembled WGS sequence"/>
</dbReference>
<accession>A0A0E2B8T3</accession>
<dbReference type="RefSeq" id="WP_004468504.1">
    <property type="nucleotide sequence ID" value="NZ_AHON02000088.1"/>
</dbReference>
<organism evidence="1 2">
    <name type="scientific">Leptospira santarosai str. MOR084</name>
    <dbReference type="NCBI Taxonomy" id="1049984"/>
    <lineage>
        <taxon>Bacteria</taxon>
        <taxon>Pseudomonadati</taxon>
        <taxon>Spirochaetota</taxon>
        <taxon>Spirochaetia</taxon>
        <taxon>Leptospirales</taxon>
        <taxon>Leptospiraceae</taxon>
        <taxon>Leptospira</taxon>
    </lineage>
</organism>
<keyword evidence="2" id="KW-1185">Reference proteome</keyword>
<dbReference type="AlphaFoldDB" id="A0A0E2B8T3"/>
<gene>
    <name evidence="1" type="ORF">LEP1GSC179_0668</name>
</gene>
<protein>
    <submittedName>
        <fullName evidence="1">Uncharacterized protein</fullName>
    </submittedName>
</protein>
<dbReference type="EMBL" id="AHON02000088">
    <property type="protein sequence ID" value="EKO31761.1"/>
    <property type="molecule type" value="Genomic_DNA"/>
</dbReference>
<evidence type="ECO:0000313" key="2">
    <source>
        <dbReference type="Proteomes" id="UP000006329"/>
    </source>
</evidence>
<name>A0A0E2B8T3_9LEPT</name>
<proteinExistence type="predicted"/>
<sequence length="61" mass="7401">MFFSKGCLKIVQCRSYYFVLRTYRTVKTDFLLKFLDKFQGNNHWSVRLYRIEIRSNSAIVV</sequence>